<evidence type="ECO:0000256" key="1">
    <source>
        <dbReference type="ARBA" id="ARBA00012452"/>
    </source>
</evidence>
<keyword evidence="8" id="KW-1185">Reference proteome</keyword>
<accession>A0A3L8Q1J3</accession>
<dbReference type="Proteomes" id="UP000281474">
    <property type="component" value="Unassembled WGS sequence"/>
</dbReference>
<dbReference type="Gene3D" id="1.20.1050.10">
    <property type="match status" value="1"/>
</dbReference>
<dbReference type="SFLD" id="SFLDS00019">
    <property type="entry name" value="Glutathione_Transferase_(cytos"/>
    <property type="match status" value="1"/>
</dbReference>
<dbReference type="PANTHER" id="PTHR44051">
    <property type="entry name" value="GLUTATHIONE S-TRANSFERASE-RELATED"/>
    <property type="match status" value="1"/>
</dbReference>
<dbReference type="SUPFAM" id="SSF47616">
    <property type="entry name" value="GST C-terminal domain-like"/>
    <property type="match status" value="1"/>
</dbReference>
<dbReference type="RefSeq" id="WP_121837174.1">
    <property type="nucleotide sequence ID" value="NZ_ML014754.1"/>
</dbReference>
<dbReference type="CDD" id="cd03046">
    <property type="entry name" value="GST_N_GTT1_like"/>
    <property type="match status" value="1"/>
</dbReference>
<dbReference type="PROSITE" id="PS50404">
    <property type="entry name" value="GST_NTER"/>
    <property type="match status" value="1"/>
</dbReference>
<evidence type="ECO:0000256" key="3">
    <source>
        <dbReference type="ARBA" id="ARBA00047960"/>
    </source>
</evidence>
<name>A0A3L8Q1J3_9GAMM</name>
<comment type="catalytic activity">
    <reaction evidence="3">
        <text>RX + glutathione = an S-substituted glutathione + a halide anion + H(+)</text>
        <dbReference type="Rhea" id="RHEA:16437"/>
        <dbReference type="ChEBI" id="CHEBI:15378"/>
        <dbReference type="ChEBI" id="CHEBI:16042"/>
        <dbReference type="ChEBI" id="CHEBI:17792"/>
        <dbReference type="ChEBI" id="CHEBI:57925"/>
        <dbReference type="ChEBI" id="CHEBI:90779"/>
        <dbReference type="EC" id="2.5.1.18"/>
    </reaction>
</comment>
<gene>
    <name evidence="7" type="ORF">D5018_01240</name>
</gene>
<protein>
    <recommendedName>
        <fullName evidence="1">glutathione transferase</fullName>
        <ecNumber evidence="1">2.5.1.18</ecNumber>
    </recommendedName>
</protein>
<feature type="domain" description="GST N-terminal" evidence="5">
    <location>
        <begin position="1"/>
        <end position="81"/>
    </location>
</feature>
<organism evidence="7 8">
    <name type="scientific">Parashewanella curva</name>
    <dbReference type="NCBI Taxonomy" id="2338552"/>
    <lineage>
        <taxon>Bacteria</taxon>
        <taxon>Pseudomonadati</taxon>
        <taxon>Pseudomonadota</taxon>
        <taxon>Gammaproteobacteria</taxon>
        <taxon>Alteromonadales</taxon>
        <taxon>Shewanellaceae</taxon>
        <taxon>Parashewanella</taxon>
    </lineage>
</organism>
<dbReference type="SFLD" id="SFLDG00358">
    <property type="entry name" value="Main_(cytGST)"/>
    <property type="match status" value="1"/>
</dbReference>
<evidence type="ECO:0000256" key="2">
    <source>
        <dbReference type="ARBA" id="ARBA00022679"/>
    </source>
</evidence>
<reference evidence="7 8" key="1">
    <citation type="submission" date="2018-09" db="EMBL/GenBank/DDBJ databases">
        <title>Phylogeny of the Shewanellaceae, and recommendation for two new genera, Pseudoshewanella and Parashewanella.</title>
        <authorList>
            <person name="Wang G."/>
        </authorList>
    </citation>
    <scope>NUCLEOTIDE SEQUENCE [LARGE SCALE GENOMIC DNA]</scope>
    <source>
        <strain evidence="7 8">C51</strain>
    </source>
</reference>
<dbReference type="PANTHER" id="PTHR44051:SF9">
    <property type="entry name" value="GLUTATHIONE S-TRANSFERASE 1"/>
    <property type="match status" value="1"/>
</dbReference>
<keyword evidence="2 7" id="KW-0808">Transferase</keyword>
<dbReference type="GO" id="GO:0005737">
    <property type="term" value="C:cytoplasm"/>
    <property type="evidence" value="ECO:0007669"/>
    <property type="project" value="UniProtKB-ARBA"/>
</dbReference>
<dbReference type="Gene3D" id="3.40.30.10">
    <property type="entry name" value="Glutaredoxin"/>
    <property type="match status" value="1"/>
</dbReference>
<dbReference type="InterPro" id="IPR004045">
    <property type="entry name" value="Glutathione_S-Trfase_N"/>
</dbReference>
<dbReference type="GO" id="GO:0004601">
    <property type="term" value="F:peroxidase activity"/>
    <property type="evidence" value="ECO:0007669"/>
    <property type="project" value="UniProtKB-ARBA"/>
</dbReference>
<evidence type="ECO:0000313" key="7">
    <source>
        <dbReference type="EMBL" id="RLV61501.1"/>
    </source>
</evidence>
<dbReference type="SFLD" id="SFLDG01150">
    <property type="entry name" value="Main.1:_Beta-like"/>
    <property type="match status" value="1"/>
</dbReference>
<evidence type="ECO:0000259" key="6">
    <source>
        <dbReference type="PROSITE" id="PS50405"/>
    </source>
</evidence>
<evidence type="ECO:0000313" key="8">
    <source>
        <dbReference type="Proteomes" id="UP000281474"/>
    </source>
</evidence>
<dbReference type="OrthoDB" id="9810080at2"/>
<dbReference type="InterPro" id="IPR010987">
    <property type="entry name" value="Glutathione-S-Trfase_C-like"/>
</dbReference>
<dbReference type="InterPro" id="IPR036282">
    <property type="entry name" value="Glutathione-S-Trfase_C_sf"/>
</dbReference>
<dbReference type="Pfam" id="PF02798">
    <property type="entry name" value="GST_N"/>
    <property type="match status" value="1"/>
</dbReference>
<dbReference type="EMBL" id="QZEI01000002">
    <property type="protein sequence ID" value="RLV61501.1"/>
    <property type="molecule type" value="Genomic_DNA"/>
</dbReference>
<evidence type="ECO:0000259" key="5">
    <source>
        <dbReference type="PROSITE" id="PS50404"/>
    </source>
</evidence>
<comment type="caution">
    <text evidence="7">The sequence shown here is derived from an EMBL/GenBank/DDBJ whole genome shotgun (WGS) entry which is preliminary data.</text>
</comment>
<proteinExistence type="inferred from homology"/>
<dbReference type="FunFam" id="3.40.30.10:FF:000156">
    <property type="entry name" value="Glutathione S-transferase 1"/>
    <property type="match status" value="1"/>
</dbReference>
<comment type="similarity">
    <text evidence="4">Belongs to the GST superfamily.</text>
</comment>
<feature type="domain" description="GST C-terminal" evidence="6">
    <location>
        <begin position="87"/>
        <end position="202"/>
    </location>
</feature>
<dbReference type="PROSITE" id="PS50405">
    <property type="entry name" value="GST_CTER"/>
    <property type="match status" value="1"/>
</dbReference>
<dbReference type="GO" id="GO:0004364">
    <property type="term" value="F:glutathione transferase activity"/>
    <property type="evidence" value="ECO:0007669"/>
    <property type="project" value="UniProtKB-EC"/>
</dbReference>
<dbReference type="EC" id="2.5.1.18" evidence="1"/>
<dbReference type="InterPro" id="IPR004046">
    <property type="entry name" value="GST_C"/>
</dbReference>
<evidence type="ECO:0000256" key="4">
    <source>
        <dbReference type="RuleBase" id="RU003494"/>
    </source>
</evidence>
<dbReference type="SUPFAM" id="SSF52833">
    <property type="entry name" value="Thioredoxin-like"/>
    <property type="match status" value="1"/>
</dbReference>
<dbReference type="InterPro" id="IPR036249">
    <property type="entry name" value="Thioredoxin-like_sf"/>
</dbReference>
<dbReference type="InterPro" id="IPR040079">
    <property type="entry name" value="Glutathione_S-Trfase"/>
</dbReference>
<dbReference type="AlphaFoldDB" id="A0A3L8Q1J3"/>
<dbReference type="Pfam" id="PF00043">
    <property type="entry name" value="GST_C"/>
    <property type="match status" value="1"/>
</dbReference>
<sequence length="202" mass="23038">MITVHHLNKSRSSRVIWLLEELNMPYELVKHQRDPNTRLAPESLRKVHPLAKAPVIVDGEITLCESGAIMEYILDKDTDDMLRPAAGFCEYYRYLEWLHFAEGSLSLPVISTLFMQMETRDGNQPMDGYIAKEVALDFSYIEETLKASPYFAGNDFTAADIMMTFVLKVAKQIGLLVEKHHTLAYLEKVQNRPAYIKALQAG</sequence>